<evidence type="ECO:0000313" key="3">
    <source>
        <dbReference type="Proteomes" id="UP001498398"/>
    </source>
</evidence>
<comment type="caution">
    <text evidence="2">The sequence shown here is derived from an EMBL/GenBank/DDBJ whole genome shotgun (WGS) entry which is preliminary data.</text>
</comment>
<sequence length="378" mass="41870">MVNPFIDDQAYESDDDLYADTDIENGGRGAEATDSWNDEDNPEVHDEDCLVDLGCSNFPPQSRLEAVTNRLLARYVQAGDDQPNPHSSRQAPLGADTIHGEEQDNPTLRRILCSKDKQVFWQVKCKPGSEMELIFDIMSYGQGLVGPASSSESSSVLFEVPAQQLTLAGRALKTIRQYALTQEGEPKTIADELEKVLGSEWSVEWTRLIDAARMEPGEDDVQAALNNVNQMAAVFLPSSVLKEANSDTLVHSTSLLPSIRYRNNSSFTPGGASTILSAFSMPTMSGFVYLEGYYDDDWLEWLMQRSMVVKKAHSKIWIEPVECEDVGILLDTPISSIHPMSWVRVKHGLYRGDVGFVTSKEMRGGHTTPGALFLVEKS</sequence>
<reference evidence="2 3" key="1">
    <citation type="submission" date="2024-01" db="EMBL/GenBank/DDBJ databases">
        <title>A draft genome for the cacao thread blight pathogen Marasmiellus scandens.</title>
        <authorList>
            <person name="Baruah I.K."/>
            <person name="Leung J."/>
            <person name="Bukari Y."/>
            <person name="Amoako-Attah I."/>
            <person name="Meinhardt L.W."/>
            <person name="Bailey B.A."/>
            <person name="Cohen S.P."/>
        </authorList>
    </citation>
    <scope>NUCLEOTIDE SEQUENCE [LARGE SCALE GENOMIC DNA]</scope>
    <source>
        <strain evidence="2 3">GH-19</strain>
    </source>
</reference>
<evidence type="ECO:0000256" key="1">
    <source>
        <dbReference type="SAM" id="MobiDB-lite"/>
    </source>
</evidence>
<accession>A0ABR1IYM1</accession>
<dbReference type="Proteomes" id="UP001498398">
    <property type="component" value="Unassembled WGS sequence"/>
</dbReference>
<protein>
    <submittedName>
        <fullName evidence="2">Uncharacterized protein</fullName>
    </submittedName>
</protein>
<dbReference type="EMBL" id="JBANRG010000059">
    <property type="protein sequence ID" value="KAK7442253.1"/>
    <property type="molecule type" value="Genomic_DNA"/>
</dbReference>
<feature type="region of interest" description="Disordered" evidence="1">
    <location>
        <begin position="1"/>
        <end position="45"/>
    </location>
</feature>
<name>A0ABR1IYM1_9AGAR</name>
<gene>
    <name evidence="2" type="ORF">VKT23_016223</name>
</gene>
<proteinExistence type="predicted"/>
<evidence type="ECO:0000313" key="2">
    <source>
        <dbReference type="EMBL" id="KAK7442253.1"/>
    </source>
</evidence>
<organism evidence="2 3">
    <name type="scientific">Marasmiellus scandens</name>
    <dbReference type="NCBI Taxonomy" id="2682957"/>
    <lineage>
        <taxon>Eukaryota</taxon>
        <taxon>Fungi</taxon>
        <taxon>Dikarya</taxon>
        <taxon>Basidiomycota</taxon>
        <taxon>Agaricomycotina</taxon>
        <taxon>Agaricomycetes</taxon>
        <taxon>Agaricomycetidae</taxon>
        <taxon>Agaricales</taxon>
        <taxon>Marasmiineae</taxon>
        <taxon>Omphalotaceae</taxon>
        <taxon>Marasmiellus</taxon>
    </lineage>
</organism>
<keyword evidence="3" id="KW-1185">Reference proteome</keyword>
<feature type="region of interest" description="Disordered" evidence="1">
    <location>
        <begin position="78"/>
        <end position="102"/>
    </location>
</feature>
<feature type="compositionally biased region" description="Acidic residues" evidence="1">
    <location>
        <begin position="9"/>
        <end position="23"/>
    </location>
</feature>